<dbReference type="Pfam" id="PF13181">
    <property type="entry name" value="TPR_8"/>
    <property type="match status" value="1"/>
</dbReference>
<dbReference type="OrthoDB" id="5986190at2759"/>
<dbReference type="SMART" id="SM00028">
    <property type="entry name" value="TPR"/>
    <property type="match status" value="6"/>
</dbReference>
<dbReference type="EMBL" id="CM018049">
    <property type="protein sequence ID" value="KAA8520767.1"/>
    <property type="molecule type" value="Genomic_DNA"/>
</dbReference>
<dbReference type="PROSITE" id="PS50005">
    <property type="entry name" value="TPR"/>
    <property type="match status" value="2"/>
</dbReference>
<evidence type="ECO:0008006" key="4">
    <source>
        <dbReference type="Google" id="ProtNLM"/>
    </source>
</evidence>
<keyword evidence="1" id="KW-0802">TPR repeat</keyword>
<evidence type="ECO:0000256" key="1">
    <source>
        <dbReference type="PROSITE-ProRule" id="PRU00339"/>
    </source>
</evidence>
<dbReference type="PANTHER" id="PTHR46284:SF9">
    <property type="entry name" value="OS02G0109800 PROTEIN"/>
    <property type="match status" value="1"/>
</dbReference>
<accession>A0A5J4ZUH0</accession>
<reference evidence="2 3" key="1">
    <citation type="submission" date="2019-09" db="EMBL/GenBank/DDBJ databases">
        <title>A chromosome-level genome assembly of the Chinese tupelo Nyssa sinensis.</title>
        <authorList>
            <person name="Yang X."/>
            <person name="Kang M."/>
            <person name="Yang Y."/>
            <person name="Xiong H."/>
            <person name="Wang M."/>
            <person name="Zhang Z."/>
            <person name="Wang Z."/>
            <person name="Wu H."/>
            <person name="Ma T."/>
            <person name="Liu J."/>
            <person name="Xi Z."/>
        </authorList>
    </citation>
    <scope>NUCLEOTIDE SEQUENCE [LARGE SCALE GENOMIC DNA]</scope>
    <source>
        <strain evidence="2">J267</strain>
        <tissue evidence="2">Leaf</tissue>
    </source>
</reference>
<sequence length="411" mass="45638">MSLHAVAAIYCSLGRFEEALPVLERAVRVPDVDRGSDHALAAFSGYMQLGDTYSMLGQLGRSISCYECGLKIQIEALGESDLRIAHTCRYLAEAHVQAMRFDEAESQCKKVLEIHREYSAPASLEEVADRRLMAIICEAKGDYECALEHLVLASMSMISNGQDNEVAAIDVSIGNIYLSICRFDEAIFAYQKALTVFKTTKGDNHPSVASVFIRLADLYYKTGKLRESKSYCENALRIYAKPVGGTTSEEVATGLTEISAIYEAVNEPEEALNLLQKAMKLLESTPGNMLCRIDEAAELFEEARGILEQEWGPCHLDTLGIYSNLAATYDAMGRVEDAIEILEYILKVRKEKLGTAYPDADDEKKRLAELLKEAGRDLNKKGKSLENLLDSHSQRIRKEGAKRFSGFSLKT</sequence>
<evidence type="ECO:0000313" key="3">
    <source>
        <dbReference type="Proteomes" id="UP000325577"/>
    </source>
</evidence>
<dbReference type="Proteomes" id="UP000325577">
    <property type="component" value="Linkage Group LG6"/>
</dbReference>
<protein>
    <recommendedName>
        <fullName evidence="4">MalT-like TPR region domain-containing protein</fullName>
    </recommendedName>
</protein>
<dbReference type="InterPro" id="IPR011990">
    <property type="entry name" value="TPR-like_helical_dom_sf"/>
</dbReference>
<name>A0A5J4ZUH0_9ASTE</name>
<evidence type="ECO:0000313" key="2">
    <source>
        <dbReference type="EMBL" id="KAA8520767.1"/>
    </source>
</evidence>
<dbReference type="AlphaFoldDB" id="A0A5J4ZUH0"/>
<dbReference type="SUPFAM" id="SSF48452">
    <property type="entry name" value="TPR-like"/>
    <property type="match status" value="2"/>
</dbReference>
<organism evidence="2 3">
    <name type="scientific">Nyssa sinensis</name>
    <dbReference type="NCBI Taxonomy" id="561372"/>
    <lineage>
        <taxon>Eukaryota</taxon>
        <taxon>Viridiplantae</taxon>
        <taxon>Streptophyta</taxon>
        <taxon>Embryophyta</taxon>
        <taxon>Tracheophyta</taxon>
        <taxon>Spermatophyta</taxon>
        <taxon>Magnoliopsida</taxon>
        <taxon>eudicotyledons</taxon>
        <taxon>Gunneridae</taxon>
        <taxon>Pentapetalae</taxon>
        <taxon>asterids</taxon>
        <taxon>Cornales</taxon>
        <taxon>Nyssaceae</taxon>
        <taxon>Nyssa</taxon>
    </lineage>
</organism>
<keyword evidence="3" id="KW-1185">Reference proteome</keyword>
<dbReference type="Gene3D" id="1.25.40.10">
    <property type="entry name" value="Tetratricopeptide repeat domain"/>
    <property type="match status" value="3"/>
</dbReference>
<feature type="repeat" description="TPR" evidence="1">
    <location>
        <begin position="252"/>
        <end position="285"/>
    </location>
</feature>
<proteinExistence type="predicted"/>
<dbReference type="Pfam" id="PF13424">
    <property type="entry name" value="TPR_12"/>
    <property type="match status" value="2"/>
</dbReference>
<gene>
    <name evidence="2" type="ORF">F0562_014961</name>
</gene>
<dbReference type="Pfam" id="PF13374">
    <property type="entry name" value="TPR_10"/>
    <property type="match status" value="1"/>
</dbReference>
<dbReference type="InterPro" id="IPR019734">
    <property type="entry name" value="TPR_rpt"/>
</dbReference>
<dbReference type="PANTHER" id="PTHR46284">
    <property type="entry name" value="PROTEIN KINESIN LIGHT CHAIN-RELATED 3"/>
    <property type="match status" value="1"/>
</dbReference>
<feature type="repeat" description="TPR" evidence="1">
    <location>
        <begin position="167"/>
        <end position="200"/>
    </location>
</feature>